<comment type="caution">
    <text evidence="4">The sequence shown here is derived from an EMBL/GenBank/DDBJ whole genome shotgun (WGS) entry which is preliminary data.</text>
</comment>
<protein>
    <submittedName>
        <fullName evidence="4">Zn-finger in ubiquitin-hydrolases domain-containing protein</fullName>
    </submittedName>
</protein>
<dbReference type="EMBL" id="JADAQX010000285">
    <property type="protein sequence ID" value="KAF8820847.1"/>
    <property type="molecule type" value="Genomic_DNA"/>
</dbReference>
<keyword evidence="1" id="KW-0863">Zinc-finger</keyword>
<proteinExistence type="predicted"/>
<dbReference type="PROSITE" id="PS50271">
    <property type="entry name" value="ZF_UBP"/>
    <property type="match status" value="1"/>
</dbReference>
<name>A0ABQ7JA15_9APIC</name>
<dbReference type="SUPFAM" id="SSF57850">
    <property type="entry name" value="RING/U-box"/>
    <property type="match status" value="1"/>
</dbReference>
<dbReference type="Proteomes" id="UP000823046">
    <property type="component" value="Unassembled WGS sequence"/>
</dbReference>
<reference evidence="4 5" key="1">
    <citation type="journal article" date="2020" name="bioRxiv">
        <title>Metabolic contributions of an alphaproteobacterial endosymbiont in the apicomplexan Cardiosporidium cionae.</title>
        <authorList>
            <person name="Hunter E.S."/>
            <person name="Paight C.J."/>
            <person name="Lane C.E."/>
        </authorList>
    </citation>
    <scope>NUCLEOTIDE SEQUENCE [LARGE SCALE GENOMIC DNA]</scope>
    <source>
        <strain evidence="4">ESH_2018</strain>
    </source>
</reference>
<sequence length="878" mass="97741">MECVDASIRPKLLRACCYLGFVTGCTYLLINHPHVEQPFNLCPTQLAVGSAIPMCPMCLERLDCTASGIVTRVNGWVVYPEFLFPFISCKVCTAVASRTYAASVFPHIPWRRNYALWKQKQPNYRRYSFALCDSPSAPNEISIKMLSESDPENPSFPLTKKYTSPFDETASFLSESSEVGRVCLPLSPYQSYTSLKWPEGTPHWNRASLYETSPTRVHQESLKSYRHLSPTKSYRRLSIPCYPLPPSSSDTPDPLAQAWPPPAIPLLASLLPSPPDALPSHQTLLPQASQNLLPSFPTSSPMMHAPPLRLSVSSRRHSASPQRRQHLNFLHVSSNKTNSTLSTPSWREAIPSCEECYRLTDPWICMLCAHIGCGRYKLGHAKTHGYVWGHRFCLQLQTGRIWDYAQDIFVHRRLTSLQALYTPQKGSSIELPLPHPSACKTPFTAHAFPTPVILPPRRLGRTMAQAEEGMNSSGGVVSSPRGSDGGDVRRILWGEEDTTAECLSTTPEGVLPPTKWMGVLPPTLPLTPFEIESTQDIDKYTVASLESGEAAVPPPADLSVNDGGGSVKAVDPLAGLSMRGEKGITEPLTLSNPLASTLFQVKEAQAAEKFLYSEPYTLETVEEIPPTLLNTLPMSDEDVQCLEEAAWNFLSTRRKTHYITRSHLHREASSHASPSAKKILKEELLLPSGPSVFLSAMGLSALGDVPLSETDIQKELSAALIDQLDFQRNTYENSLLDLESLRMYTIENYTARTESLMDRAKLLQRKLQSVALFKSELIKKLHLKRGRVVELQKEIQFLKTLIQASPHPSGMPQELEMPTSTHESETLNPEKHHKQRILEHLDATIAELELKCGERETLLKFLQIEFGCGRSSMSPTPS</sequence>
<evidence type="ECO:0000313" key="5">
    <source>
        <dbReference type="Proteomes" id="UP000823046"/>
    </source>
</evidence>
<dbReference type="PANTHER" id="PTHR24007">
    <property type="entry name" value="BRCA1-ASSOCIATED PROTEIN"/>
    <property type="match status" value="1"/>
</dbReference>
<evidence type="ECO:0000313" key="4">
    <source>
        <dbReference type="EMBL" id="KAF8820847.1"/>
    </source>
</evidence>
<dbReference type="Pfam" id="PF02148">
    <property type="entry name" value="zf-UBP"/>
    <property type="match status" value="1"/>
</dbReference>
<dbReference type="PANTHER" id="PTHR24007:SF7">
    <property type="entry name" value="BRCA1-ASSOCIATED PROTEIN"/>
    <property type="match status" value="1"/>
</dbReference>
<keyword evidence="1" id="KW-0862">Zinc</keyword>
<feature type="domain" description="UBP-type" evidence="3">
    <location>
        <begin position="322"/>
        <end position="429"/>
    </location>
</feature>
<accession>A0ABQ7JA15</accession>
<evidence type="ECO:0000256" key="2">
    <source>
        <dbReference type="SAM" id="MobiDB-lite"/>
    </source>
</evidence>
<organism evidence="4 5">
    <name type="scientific">Cardiosporidium cionae</name>
    <dbReference type="NCBI Taxonomy" id="476202"/>
    <lineage>
        <taxon>Eukaryota</taxon>
        <taxon>Sar</taxon>
        <taxon>Alveolata</taxon>
        <taxon>Apicomplexa</taxon>
        <taxon>Aconoidasida</taxon>
        <taxon>Nephromycida</taxon>
        <taxon>Cardiosporidium</taxon>
    </lineage>
</organism>
<gene>
    <name evidence="4" type="ORF">IE077_002748</name>
</gene>
<dbReference type="Gene3D" id="3.30.40.10">
    <property type="entry name" value="Zinc/RING finger domain, C3HC4 (zinc finger)"/>
    <property type="match status" value="1"/>
</dbReference>
<keyword evidence="1" id="KW-0479">Metal-binding</keyword>
<feature type="region of interest" description="Disordered" evidence="2">
    <location>
        <begin position="805"/>
        <end position="831"/>
    </location>
</feature>
<evidence type="ECO:0000256" key="1">
    <source>
        <dbReference type="PROSITE-ProRule" id="PRU00502"/>
    </source>
</evidence>
<keyword evidence="5" id="KW-1185">Reference proteome</keyword>
<dbReference type="SMART" id="SM00290">
    <property type="entry name" value="ZnF_UBP"/>
    <property type="match status" value="1"/>
</dbReference>
<feature type="compositionally biased region" description="Basic and acidic residues" evidence="2">
    <location>
        <begin position="822"/>
        <end position="831"/>
    </location>
</feature>
<evidence type="ECO:0000259" key="3">
    <source>
        <dbReference type="PROSITE" id="PS50271"/>
    </source>
</evidence>
<dbReference type="InterPro" id="IPR013083">
    <property type="entry name" value="Znf_RING/FYVE/PHD"/>
</dbReference>
<dbReference type="InterPro" id="IPR001607">
    <property type="entry name" value="Znf_UBP"/>
</dbReference>